<dbReference type="Pfam" id="PF00072">
    <property type="entry name" value="Response_reg"/>
    <property type="match status" value="1"/>
</dbReference>
<organism evidence="4 5">
    <name type="scientific">Shewanella denitrificans (strain OS217 / ATCC BAA-1090 / DSM 15013)</name>
    <dbReference type="NCBI Taxonomy" id="318161"/>
    <lineage>
        <taxon>Bacteria</taxon>
        <taxon>Pseudomonadati</taxon>
        <taxon>Pseudomonadota</taxon>
        <taxon>Gammaproteobacteria</taxon>
        <taxon>Alteromonadales</taxon>
        <taxon>Shewanellaceae</taxon>
        <taxon>Shewanella</taxon>
    </lineage>
</organism>
<dbReference type="KEGG" id="sdn:Sden_3723"/>
<dbReference type="InterPro" id="IPR011006">
    <property type="entry name" value="CheY-like_superfamily"/>
</dbReference>
<dbReference type="SMART" id="SM00448">
    <property type="entry name" value="REC"/>
    <property type="match status" value="1"/>
</dbReference>
<dbReference type="Gene3D" id="1.10.3210.10">
    <property type="entry name" value="Hypothetical protein af1432"/>
    <property type="match status" value="1"/>
</dbReference>
<dbReference type="AlphaFoldDB" id="Q12HT0"/>
<dbReference type="PANTHER" id="PTHR45228:SF5">
    <property type="entry name" value="CYCLIC DI-GMP PHOSPHODIESTERASE VC_1348-RELATED"/>
    <property type="match status" value="1"/>
</dbReference>
<dbReference type="HOGENOM" id="CLU_000445_92_10_6"/>
<reference evidence="4 5" key="1">
    <citation type="submission" date="2006-03" db="EMBL/GenBank/DDBJ databases">
        <title>Complete sequence of Shewanella denitrificans OS217.</title>
        <authorList>
            <consortium name="US DOE Joint Genome Institute"/>
            <person name="Copeland A."/>
            <person name="Lucas S."/>
            <person name="Lapidus A."/>
            <person name="Barry K."/>
            <person name="Detter J.C."/>
            <person name="Glavina del Rio T."/>
            <person name="Hammon N."/>
            <person name="Israni S."/>
            <person name="Dalin E."/>
            <person name="Tice H."/>
            <person name="Pitluck S."/>
            <person name="Brettin T."/>
            <person name="Bruce D."/>
            <person name="Han C."/>
            <person name="Tapia R."/>
            <person name="Gilna P."/>
            <person name="Kiss H."/>
            <person name="Schmutz J."/>
            <person name="Larimer F."/>
            <person name="Land M."/>
            <person name="Hauser L."/>
            <person name="Kyrpides N."/>
            <person name="Lykidis A."/>
            <person name="Richardson P."/>
        </authorList>
    </citation>
    <scope>NUCLEOTIDE SEQUENCE [LARGE SCALE GENOMIC DNA]</scope>
    <source>
        <strain evidence="5">OS217 / ATCC BAA-1090 / DSM 15013</strain>
    </source>
</reference>
<gene>
    <name evidence="4" type="ordered locus">Sden_3723</name>
</gene>
<evidence type="ECO:0000259" key="2">
    <source>
        <dbReference type="PROSITE" id="PS50110"/>
    </source>
</evidence>
<dbReference type="GO" id="GO:0008081">
    <property type="term" value="F:phosphoric diester hydrolase activity"/>
    <property type="evidence" value="ECO:0007669"/>
    <property type="project" value="UniProtKB-ARBA"/>
</dbReference>
<evidence type="ECO:0000313" key="4">
    <source>
        <dbReference type="EMBL" id="ABE56996.1"/>
    </source>
</evidence>
<protein>
    <submittedName>
        <fullName evidence="4">Response regulator receiver modulated metal dependent phosphohydrolase</fullName>
    </submittedName>
</protein>
<dbReference type="EMBL" id="CP000302">
    <property type="protein sequence ID" value="ABE56996.1"/>
    <property type="molecule type" value="Genomic_DNA"/>
</dbReference>
<dbReference type="Pfam" id="PF13487">
    <property type="entry name" value="HD_5"/>
    <property type="match status" value="1"/>
</dbReference>
<dbReference type="InterPro" id="IPR037522">
    <property type="entry name" value="HD_GYP_dom"/>
</dbReference>
<sequence>MNELNLQPHLLLVDDEATNLRVLKQVLQDDYRLTFAKSGAEALRLVQVDKPDLILLDVMMPDMTGFETCEWLKAEADSKAIPIIFVTALKDAMDEAKGLELGAVDYITKPISPAVVKIRVKTHLSLVQADELKRTRLEVIQRLGRASEYKDNETGLHVMRMSHYSQVLALAYGFSESLAEELLHAAPMHDLGKIGIPDEIMLKPGKLTAAEFEIMKTHPLIGAEIIGECDSSLLSLAKEVALNHHEKWDGTGYPHGLKGEQIPIAARIVALADVFDALTTKRPYKEAWPLDKTLEYLKEQSGHHFEPKLVSLFIQELDKILVIMARWPELAAVDPQQG</sequence>
<dbReference type="SUPFAM" id="SSF109604">
    <property type="entry name" value="HD-domain/PDEase-like"/>
    <property type="match status" value="1"/>
</dbReference>
<dbReference type="InterPro" id="IPR001789">
    <property type="entry name" value="Sig_transdc_resp-reg_receiver"/>
</dbReference>
<evidence type="ECO:0000313" key="5">
    <source>
        <dbReference type="Proteomes" id="UP000001982"/>
    </source>
</evidence>
<dbReference type="PANTHER" id="PTHR45228">
    <property type="entry name" value="CYCLIC DI-GMP PHOSPHODIESTERASE TM_0186-RELATED"/>
    <property type="match status" value="1"/>
</dbReference>
<dbReference type="CDD" id="cd00077">
    <property type="entry name" value="HDc"/>
    <property type="match status" value="1"/>
</dbReference>
<dbReference type="OrthoDB" id="9802066at2"/>
<feature type="domain" description="Response regulatory" evidence="2">
    <location>
        <begin position="9"/>
        <end position="124"/>
    </location>
</feature>
<dbReference type="eggNOG" id="COG3437">
    <property type="taxonomic scope" value="Bacteria"/>
</dbReference>
<dbReference type="GO" id="GO:0000160">
    <property type="term" value="P:phosphorelay signal transduction system"/>
    <property type="evidence" value="ECO:0007669"/>
    <property type="project" value="InterPro"/>
</dbReference>
<dbReference type="SUPFAM" id="SSF52172">
    <property type="entry name" value="CheY-like"/>
    <property type="match status" value="1"/>
</dbReference>
<name>Q12HT0_SHEDO</name>
<proteinExistence type="predicted"/>
<dbReference type="STRING" id="318161.Sden_3723"/>
<dbReference type="Proteomes" id="UP000001982">
    <property type="component" value="Chromosome"/>
</dbReference>
<keyword evidence="5" id="KW-1185">Reference proteome</keyword>
<feature type="domain" description="HD-GYP" evidence="3">
    <location>
        <begin position="132"/>
        <end position="329"/>
    </location>
</feature>
<keyword evidence="4" id="KW-0378">Hydrolase</keyword>
<evidence type="ECO:0000256" key="1">
    <source>
        <dbReference type="PROSITE-ProRule" id="PRU00169"/>
    </source>
</evidence>
<dbReference type="SMART" id="SM00471">
    <property type="entry name" value="HDc"/>
    <property type="match status" value="1"/>
</dbReference>
<accession>Q12HT0</accession>
<keyword evidence="1" id="KW-0597">Phosphoprotein</keyword>
<dbReference type="Gene3D" id="3.40.50.2300">
    <property type="match status" value="1"/>
</dbReference>
<feature type="modified residue" description="4-aspartylphosphate" evidence="1">
    <location>
        <position position="57"/>
    </location>
</feature>
<dbReference type="RefSeq" id="WP_011498134.1">
    <property type="nucleotide sequence ID" value="NC_007954.1"/>
</dbReference>
<dbReference type="PROSITE" id="PS51832">
    <property type="entry name" value="HD_GYP"/>
    <property type="match status" value="1"/>
</dbReference>
<evidence type="ECO:0000259" key="3">
    <source>
        <dbReference type="PROSITE" id="PS51832"/>
    </source>
</evidence>
<dbReference type="InterPro" id="IPR052020">
    <property type="entry name" value="Cyclic_di-GMP/3'3'-cGAMP_PDE"/>
</dbReference>
<dbReference type="PROSITE" id="PS50110">
    <property type="entry name" value="RESPONSE_REGULATORY"/>
    <property type="match status" value="1"/>
</dbReference>
<dbReference type="InterPro" id="IPR003607">
    <property type="entry name" value="HD/PDEase_dom"/>
</dbReference>